<gene>
    <name evidence="2" type="ORF">C2G38_2213671</name>
</gene>
<reference evidence="2 3" key="1">
    <citation type="submission" date="2018-06" db="EMBL/GenBank/DDBJ databases">
        <title>Comparative genomics reveals the genomic features of Rhizophagus irregularis, R. cerebriforme, R. diaphanum and Gigaspora rosea, and their symbiotic lifestyle signature.</title>
        <authorList>
            <person name="Morin E."/>
            <person name="San Clemente H."/>
            <person name="Chen E.C.H."/>
            <person name="De La Providencia I."/>
            <person name="Hainaut M."/>
            <person name="Kuo A."/>
            <person name="Kohler A."/>
            <person name="Murat C."/>
            <person name="Tang N."/>
            <person name="Roy S."/>
            <person name="Loubradou J."/>
            <person name="Henrissat B."/>
            <person name="Grigoriev I.V."/>
            <person name="Corradi N."/>
            <person name="Roux C."/>
            <person name="Martin F.M."/>
        </authorList>
    </citation>
    <scope>NUCLEOTIDE SEQUENCE [LARGE SCALE GENOMIC DNA]</scope>
    <source>
        <strain evidence="2 3">DAOM 194757</strain>
    </source>
</reference>
<feature type="region of interest" description="Disordered" evidence="1">
    <location>
        <begin position="107"/>
        <end position="130"/>
    </location>
</feature>
<evidence type="ECO:0000313" key="2">
    <source>
        <dbReference type="EMBL" id="RIB07696.1"/>
    </source>
</evidence>
<dbReference type="EMBL" id="QKWP01001615">
    <property type="protein sequence ID" value="RIB07696.1"/>
    <property type="molecule type" value="Genomic_DNA"/>
</dbReference>
<evidence type="ECO:0000256" key="1">
    <source>
        <dbReference type="SAM" id="MobiDB-lite"/>
    </source>
</evidence>
<protein>
    <submittedName>
        <fullName evidence="2">Uncharacterized protein</fullName>
    </submittedName>
</protein>
<sequence>MNISLNLQGTLAKMSLPIDFTVLGVLSWKESPQAKRYFHALFEQNDEGVFWISLIARTAFSTVAVPVMTDHHCAFTLAVCDILLNPRSQNIVCTEKRMKRRMSNICETGETGDTGETGEIGDTGDTGDIW</sequence>
<evidence type="ECO:0000313" key="3">
    <source>
        <dbReference type="Proteomes" id="UP000266673"/>
    </source>
</evidence>
<dbReference type="OrthoDB" id="2449530at2759"/>
<accession>A0A397UKM4</accession>
<comment type="caution">
    <text evidence="2">The sequence shown here is derived from an EMBL/GenBank/DDBJ whole genome shotgun (WGS) entry which is preliminary data.</text>
</comment>
<name>A0A397UKM4_9GLOM</name>
<organism evidence="2 3">
    <name type="scientific">Gigaspora rosea</name>
    <dbReference type="NCBI Taxonomy" id="44941"/>
    <lineage>
        <taxon>Eukaryota</taxon>
        <taxon>Fungi</taxon>
        <taxon>Fungi incertae sedis</taxon>
        <taxon>Mucoromycota</taxon>
        <taxon>Glomeromycotina</taxon>
        <taxon>Glomeromycetes</taxon>
        <taxon>Diversisporales</taxon>
        <taxon>Gigasporaceae</taxon>
        <taxon>Gigaspora</taxon>
    </lineage>
</organism>
<keyword evidence="3" id="KW-1185">Reference proteome</keyword>
<dbReference type="Proteomes" id="UP000266673">
    <property type="component" value="Unassembled WGS sequence"/>
</dbReference>
<dbReference type="AlphaFoldDB" id="A0A397UKM4"/>
<proteinExistence type="predicted"/>